<dbReference type="AlphaFoldDB" id="A0A178VVG2"/>
<gene>
    <name evidence="2" type="ordered locus">AXX17_At2g18410</name>
</gene>
<evidence type="ECO:0000313" key="3">
    <source>
        <dbReference type="Proteomes" id="UP000078284"/>
    </source>
</evidence>
<sequence>MKMAKAAATNDFGFITCLVIFLVLAGIQYDVRTLPKNIKWNENDSEGVVYRRSNLMGEAS</sequence>
<evidence type="ECO:0000256" key="1">
    <source>
        <dbReference type="SAM" id="Phobius"/>
    </source>
</evidence>
<accession>A0A178VVG2</accession>
<proteinExistence type="predicted"/>
<reference evidence="3" key="1">
    <citation type="journal article" date="2016" name="Proc. Natl. Acad. Sci. U.S.A.">
        <title>Chromosome-level assembly of Arabidopsis thaliana Ler reveals the extent of translocation and inversion polymorphisms.</title>
        <authorList>
            <person name="Zapata L."/>
            <person name="Ding J."/>
            <person name="Willing E.M."/>
            <person name="Hartwig B."/>
            <person name="Bezdan D."/>
            <person name="Jiao W.B."/>
            <person name="Patel V."/>
            <person name="Velikkakam James G."/>
            <person name="Koornneef M."/>
            <person name="Ossowski S."/>
            <person name="Schneeberger K."/>
        </authorList>
    </citation>
    <scope>NUCLEOTIDE SEQUENCE [LARGE SCALE GENOMIC DNA]</scope>
    <source>
        <strain evidence="3">cv. Landsberg erecta</strain>
    </source>
</reference>
<keyword evidence="1" id="KW-0812">Transmembrane</keyword>
<protein>
    <recommendedName>
        <fullName evidence="4">Transmembrane protein</fullName>
    </recommendedName>
</protein>
<keyword evidence="1" id="KW-0472">Membrane</keyword>
<evidence type="ECO:0008006" key="4">
    <source>
        <dbReference type="Google" id="ProtNLM"/>
    </source>
</evidence>
<dbReference type="EMBL" id="LUHQ01000002">
    <property type="protein sequence ID" value="OAP10377.1"/>
    <property type="molecule type" value="Genomic_DNA"/>
</dbReference>
<dbReference type="Proteomes" id="UP000078284">
    <property type="component" value="Chromosome 2"/>
</dbReference>
<comment type="caution">
    <text evidence="2">The sequence shown here is derived from an EMBL/GenBank/DDBJ whole genome shotgun (WGS) entry which is preliminary data.</text>
</comment>
<feature type="transmembrane region" description="Helical" evidence="1">
    <location>
        <begin position="12"/>
        <end position="31"/>
    </location>
</feature>
<keyword evidence="1" id="KW-1133">Transmembrane helix</keyword>
<evidence type="ECO:0000313" key="2">
    <source>
        <dbReference type="EMBL" id="OAP10377.1"/>
    </source>
</evidence>
<name>A0A178VVG2_ARATH</name>
<organism evidence="2 3">
    <name type="scientific">Arabidopsis thaliana</name>
    <name type="common">Mouse-ear cress</name>
    <dbReference type="NCBI Taxonomy" id="3702"/>
    <lineage>
        <taxon>Eukaryota</taxon>
        <taxon>Viridiplantae</taxon>
        <taxon>Streptophyta</taxon>
        <taxon>Embryophyta</taxon>
        <taxon>Tracheophyta</taxon>
        <taxon>Spermatophyta</taxon>
        <taxon>Magnoliopsida</taxon>
        <taxon>eudicotyledons</taxon>
        <taxon>Gunneridae</taxon>
        <taxon>Pentapetalae</taxon>
        <taxon>rosids</taxon>
        <taxon>malvids</taxon>
        <taxon>Brassicales</taxon>
        <taxon>Brassicaceae</taxon>
        <taxon>Camelineae</taxon>
        <taxon>Arabidopsis</taxon>
    </lineage>
</organism>